<reference evidence="2" key="1">
    <citation type="journal article" date="2023" name="Science">
        <title>Elucidation of the pathway for biosynthesis of saponin adjuvants from the soapbark tree.</title>
        <authorList>
            <person name="Reed J."/>
            <person name="Orme A."/>
            <person name="El-Demerdash A."/>
            <person name="Owen C."/>
            <person name="Martin L.B.B."/>
            <person name="Misra R.C."/>
            <person name="Kikuchi S."/>
            <person name="Rejzek M."/>
            <person name="Martin A.C."/>
            <person name="Harkess A."/>
            <person name="Leebens-Mack J."/>
            <person name="Louveau T."/>
            <person name="Stephenson M.J."/>
            <person name="Osbourn A."/>
        </authorList>
    </citation>
    <scope>NUCLEOTIDE SEQUENCE</scope>
    <source>
        <strain evidence="2">S10</strain>
    </source>
</reference>
<sequence length="89" mass="10119">MTQLFASNIFDEYEIIFGLFCCCLFPFFYFVVSHLSHSFLFDFLSAFAFSAALLLRGYLTHCGSDNKASKVVVKGKATDPIKVVTKEKW</sequence>
<keyword evidence="1" id="KW-0812">Transmembrane</keyword>
<evidence type="ECO:0000313" key="2">
    <source>
        <dbReference type="EMBL" id="KAJ7976065.1"/>
    </source>
</evidence>
<dbReference type="KEGG" id="qsa:O6P43_005891"/>
<proteinExistence type="predicted"/>
<dbReference type="EMBL" id="JARAOO010000003">
    <property type="protein sequence ID" value="KAJ7976065.1"/>
    <property type="molecule type" value="Genomic_DNA"/>
</dbReference>
<organism evidence="2 3">
    <name type="scientific">Quillaja saponaria</name>
    <name type="common">Soap bark tree</name>
    <dbReference type="NCBI Taxonomy" id="32244"/>
    <lineage>
        <taxon>Eukaryota</taxon>
        <taxon>Viridiplantae</taxon>
        <taxon>Streptophyta</taxon>
        <taxon>Embryophyta</taxon>
        <taxon>Tracheophyta</taxon>
        <taxon>Spermatophyta</taxon>
        <taxon>Magnoliopsida</taxon>
        <taxon>eudicotyledons</taxon>
        <taxon>Gunneridae</taxon>
        <taxon>Pentapetalae</taxon>
        <taxon>rosids</taxon>
        <taxon>fabids</taxon>
        <taxon>Fabales</taxon>
        <taxon>Quillajaceae</taxon>
        <taxon>Quillaja</taxon>
    </lineage>
</organism>
<keyword evidence="1" id="KW-1133">Transmembrane helix</keyword>
<name>A0AAD7Q731_QUISA</name>
<feature type="transmembrane region" description="Helical" evidence="1">
    <location>
        <begin position="39"/>
        <end position="59"/>
    </location>
</feature>
<dbReference type="Proteomes" id="UP001163823">
    <property type="component" value="Chromosome 3"/>
</dbReference>
<evidence type="ECO:0000256" key="1">
    <source>
        <dbReference type="SAM" id="Phobius"/>
    </source>
</evidence>
<protein>
    <submittedName>
        <fullName evidence="2">Phosphatidylinositol 4-phosphate 5-kinase</fullName>
    </submittedName>
</protein>
<accession>A0AAD7Q731</accession>
<keyword evidence="3" id="KW-1185">Reference proteome</keyword>
<keyword evidence="1" id="KW-0472">Membrane</keyword>
<feature type="transmembrane region" description="Helical" evidence="1">
    <location>
        <begin position="15"/>
        <end position="32"/>
    </location>
</feature>
<comment type="caution">
    <text evidence="2">The sequence shown here is derived from an EMBL/GenBank/DDBJ whole genome shotgun (WGS) entry which is preliminary data.</text>
</comment>
<gene>
    <name evidence="2" type="ORF">O6P43_005891</name>
</gene>
<evidence type="ECO:0000313" key="3">
    <source>
        <dbReference type="Proteomes" id="UP001163823"/>
    </source>
</evidence>
<dbReference type="AlphaFoldDB" id="A0AAD7Q731"/>